<comment type="caution">
    <text evidence="1">The sequence shown here is derived from an EMBL/GenBank/DDBJ whole genome shotgun (WGS) entry which is preliminary data.</text>
</comment>
<name>A0A2M7FE42_9BACT</name>
<evidence type="ECO:0000313" key="2">
    <source>
        <dbReference type="Proteomes" id="UP000228497"/>
    </source>
</evidence>
<dbReference type="Proteomes" id="UP000228497">
    <property type="component" value="Unassembled WGS sequence"/>
</dbReference>
<accession>A0A2M7FE42</accession>
<gene>
    <name evidence="1" type="ORF">COW49_00530</name>
</gene>
<organism evidence="1 2">
    <name type="scientific">Candidatus Kaiserbacteria bacterium CG17_big_fil_post_rev_8_21_14_2_50_51_7</name>
    <dbReference type="NCBI Taxonomy" id="1974613"/>
    <lineage>
        <taxon>Bacteria</taxon>
        <taxon>Candidatus Kaiseribacteriota</taxon>
    </lineage>
</organism>
<dbReference type="EMBL" id="PFFD01000021">
    <property type="protein sequence ID" value="PIV87264.1"/>
    <property type="molecule type" value="Genomic_DNA"/>
</dbReference>
<proteinExistence type="predicted"/>
<evidence type="ECO:0000313" key="1">
    <source>
        <dbReference type="EMBL" id="PIV87264.1"/>
    </source>
</evidence>
<dbReference type="AlphaFoldDB" id="A0A2M7FE42"/>
<protein>
    <submittedName>
        <fullName evidence="1">Uncharacterized protein</fullName>
    </submittedName>
</protein>
<sequence length="193" mass="20881">MAYSIVGWNINPNIVWYVKLYDAGSGIGVQLYLSASDASSGSNRQAAGSSSGYGTAKAVTLTNEPDATKPVEYFQDTIEYHLLVSGNSGEATTVVQVKEFVDLPDIDDPMYTNEELIPIRAGYEIDLHTHSTATLEFTLAVHDTSLEPGQIASFSDSRRETSFSGQIESHSITGDVNSLVSTVEAVQYFGVKR</sequence>
<reference evidence="2" key="1">
    <citation type="submission" date="2017-09" db="EMBL/GenBank/DDBJ databases">
        <title>Depth-based differentiation of microbial function through sediment-hosted aquifers and enrichment of novel symbionts in the deep terrestrial subsurface.</title>
        <authorList>
            <person name="Probst A.J."/>
            <person name="Ladd B."/>
            <person name="Jarett J.K."/>
            <person name="Geller-Mcgrath D.E."/>
            <person name="Sieber C.M.K."/>
            <person name="Emerson J.B."/>
            <person name="Anantharaman K."/>
            <person name="Thomas B.C."/>
            <person name="Malmstrom R."/>
            <person name="Stieglmeier M."/>
            <person name="Klingl A."/>
            <person name="Woyke T."/>
            <person name="Ryan C.M."/>
            <person name="Banfield J.F."/>
        </authorList>
    </citation>
    <scope>NUCLEOTIDE SEQUENCE [LARGE SCALE GENOMIC DNA]</scope>
</reference>